<dbReference type="PANTHER" id="PTHR45138:SF9">
    <property type="entry name" value="DIGUANYLATE CYCLASE DGCM-RELATED"/>
    <property type="match status" value="1"/>
</dbReference>
<comment type="catalytic activity">
    <reaction evidence="4">
        <text>2 GTP = 3',3'-c-di-GMP + 2 diphosphate</text>
        <dbReference type="Rhea" id="RHEA:24898"/>
        <dbReference type="ChEBI" id="CHEBI:33019"/>
        <dbReference type="ChEBI" id="CHEBI:37565"/>
        <dbReference type="ChEBI" id="CHEBI:58805"/>
        <dbReference type="EC" id="2.7.7.65"/>
    </reaction>
</comment>
<dbReference type="GO" id="GO:0043709">
    <property type="term" value="P:cell adhesion involved in single-species biofilm formation"/>
    <property type="evidence" value="ECO:0007669"/>
    <property type="project" value="TreeGrafter"/>
</dbReference>
<keyword evidence="7" id="KW-0808">Transferase</keyword>
<dbReference type="InterPro" id="IPR054327">
    <property type="entry name" value="His-kinase-like_sensor"/>
</dbReference>
<dbReference type="GO" id="GO:1902201">
    <property type="term" value="P:negative regulation of bacterial-type flagellum-dependent cell motility"/>
    <property type="evidence" value="ECO:0007669"/>
    <property type="project" value="TreeGrafter"/>
</dbReference>
<dbReference type="CDD" id="cd01949">
    <property type="entry name" value="GGDEF"/>
    <property type="match status" value="1"/>
</dbReference>
<keyword evidence="5" id="KW-1133">Transmembrane helix</keyword>
<evidence type="ECO:0000256" key="1">
    <source>
        <dbReference type="ARBA" id="ARBA00001946"/>
    </source>
</evidence>
<protein>
    <recommendedName>
        <fullName evidence="3">diguanylate cyclase</fullName>
        <ecNumber evidence="3">2.7.7.65</ecNumber>
    </recommendedName>
</protein>
<dbReference type="InterPro" id="IPR050469">
    <property type="entry name" value="Diguanylate_Cyclase"/>
</dbReference>
<comment type="caution">
    <text evidence="7">The sequence shown here is derived from an EMBL/GenBank/DDBJ whole genome shotgun (WGS) entry which is preliminary data.</text>
</comment>
<dbReference type="Gene3D" id="3.30.450.20">
    <property type="entry name" value="PAS domain"/>
    <property type="match status" value="2"/>
</dbReference>
<name>A0A9J6PY96_9GAMM</name>
<evidence type="ECO:0000256" key="4">
    <source>
        <dbReference type="ARBA" id="ARBA00034247"/>
    </source>
</evidence>
<keyword evidence="5" id="KW-0472">Membrane</keyword>
<sequence>MKFSNRISASLLLNSSLGRSITVFVCLLFLAVVIINLWSLKESWQRTVSSAEETAVNLSLSQARQAEDTVLQTEITLRDIQRDIQADNLAHLNTSELSSTMRELRSRLPQLHGLFYFNAAGKWIARSVDREPAGANNVDREYIHYHRTNRHTGIHIGPVIRSRSTGDLVIPVSLRVNDATGGFAGVLLATIRVDYFRQFYSYYEMGNKDVLVLMLADSSVLYARPMPDSYIGKDLSASPLFHQMLMKADRGSGEWNAALDGLPKIFGFARSLRYPLVVAAGYDRATLIDQWLKERLQDVALNAALLLSILFMGGSVLRQVRTNIKNQSELAHLRDELTSVNHALQALALVDGLTGVANRRQFDMVLEQGLQRSASNGQPLSLIMMDIDYFKRYNDTYGHVAGDNCLKRVGEILRTMPHRQTDLIARYGGEEFAVVLHDTTLQEARVIAQRAVDVVRETAMPHQSSDRAEHVVTLSAGCFTLTASGNPGDARQIKEGADRALYAAKRNGRNQVSALSTPWLPVAND</sequence>
<gene>
    <name evidence="7" type="ORF">N5923_20345</name>
</gene>
<dbReference type="EMBL" id="JAODIM010000043">
    <property type="protein sequence ID" value="MCU5779844.1"/>
    <property type="molecule type" value="Genomic_DNA"/>
</dbReference>
<dbReference type="EC" id="2.7.7.65" evidence="3"/>
<keyword evidence="8" id="KW-1185">Reference proteome</keyword>
<dbReference type="NCBIfam" id="TIGR00254">
    <property type="entry name" value="GGDEF"/>
    <property type="match status" value="1"/>
</dbReference>
<dbReference type="Proteomes" id="UP001064262">
    <property type="component" value="Unassembled WGS sequence"/>
</dbReference>
<dbReference type="RefSeq" id="WP_267141678.1">
    <property type="nucleotide sequence ID" value="NZ_JAODIL010000061.1"/>
</dbReference>
<dbReference type="GO" id="GO:0052621">
    <property type="term" value="F:diguanylate cyclase activity"/>
    <property type="evidence" value="ECO:0007669"/>
    <property type="project" value="UniProtKB-EC"/>
</dbReference>
<evidence type="ECO:0000259" key="6">
    <source>
        <dbReference type="PROSITE" id="PS50887"/>
    </source>
</evidence>
<dbReference type="CDD" id="cd12915">
    <property type="entry name" value="PDC2_DGC_like"/>
    <property type="match status" value="1"/>
</dbReference>
<feature type="transmembrane region" description="Helical" evidence="5">
    <location>
        <begin position="20"/>
        <end position="40"/>
    </location>
</feature>
<evidence type="ECO:0000256" key="2">
    <source>
        <dbReference type="ARBA" id="ARBA00004665"/>
    </source>
</evidence>
<dbReference type="InterPro" id="IPR000160">
    <property type="entry name" value="GGDEF_dom"/>
</dbReference>
<proteinExistence type="predicted"/>
<dbReference type="SUPFAM" id="SSF55073">
    <property type="entry name" value="Nucleotide cyclase"/>
    <property type="match status" value="1"/>
</dbReference>
<accession>A0A9J6PY96</accession>
<dbReference type="PROSITE" id="PS50887">
    <property type="entry name" value="GGDEF"/>
    <property type="match status" value="1"/>
</dbReference>
<dbReference type="AlphaFoldDB" id="A0A9J6PY96"/>
<dbReference type="FunFam" id="3.30.70.270:FF:000001">
    <property type="entry name" value="Diguanylate cyclase domain protein"/>
    <property type="match status" value="1"/>
</dbReference>
<comment type="pathway">
    <text evidence="2">Purine metabolism; 3',5'-cyclic di-GMP biosynthesis.</text>
</comment>
<evidence type="ECO:0000256" key="5">
    <source>
        <dbReference type="SAM" id="Phobius"/>
    </source>
</evidence>
<dbReference type="Pfam" id="PF00990">
    <property type="entry name" value="GGDEF"/>
    <property type="match status" value="1"/>
</dbReference>
<comment type="cofactor">
    <cofactor evidence="1">
        <name>Mg(2+)</name>
        <dbReference type="ChEBI" id="CHEBI:18420"/>
    </cofactor>
</comment>
<evidence type="ECO:0000256" key="3">
    <source>
        <dbReference type="ARBA" id="ARBA00012528"/>
    </source>
</evidence>
<keyword evidence="5" id="KW-0812">Transmembrane</keyword>
<dbReference type="CDD" id="cd12914">
    <property type="entry name" value="PDC1_DGC_like"/>
    <property type="match status" value="1"/>
</dbReference>
<organism evidence="7 8">
    <name type="scientific">Winslowiella arboricola</name>
    <dbReference type="NCBI Taxonomy" id="2978220"/>
    <lineage>
        <taxon>Bacteria</taxon>
        <taxon>Pseudomonadati</taxon>
        <taxon>Pseudomonadota</taxon>
        <taxon>Gammaproteobacteria</taxon>
        <taxon>Enterobacterales</taxon>
        <taxon>Erwiniaceae</taxon>
        <taxon>Winslowiella</taxon>
    </lineage>
</organism>
<evidence type="ECO:0000313" key="7">
    <source>
        <dbReference type="EMBL" id="MCU5779844.1"/>
    </source>
</evidence>
<dbReference type="InterPro" id="IPR043128">
    <property type="entry name" value="Rev_trsase/Diguanyl_cyclase"/>
</dbReference>
<evidence type="ECO:0000313" key="8">
    <source>
        <dbReference type="Proteomes" id="UP001064262"/>
    </source>
</evidence>
<reference evidence="7" key="1">
    <citation type="submission" date="2022-09" db="EMBL/GenBank/DDBJ databases">
        <title>Winslowiella arboricola sp. nov., isolated from bleeding cankers on broadleaf hosts.</title>
        <authorList>
            <person name="Brady C."/>
            <person name="Kaur S."/>
            <person name="Crampton B."/>
            <person name="Maddock D."/>
            <person name="Arnold D."/>
            <person name="Denman S."/>
        </authorList>
    </citation>
    <scope>NUCLEOTIDE SEQUENCE</scope>
    <source>
        <strain evidence="7">BAC 15a-03b</strain>
    </source>
</reference>
<dbReference type="Gene3D" id="3.30.70.270">
    <property type="match status" value="1"/>
</dbReference>
<dbReference type="Pfam" id="PF22588">
    <property type="entry name" value="dCache_1_like"/>
    <property type="match status" value="1"/>
</dbReference>
<keyword evidence="7" id="KW-0548">Nucleotidyltransferase</keyword>
<dbReference type="SMART" id="SM00267">
    <property type="entry name" value="GGDEF"/>
    <property type="match status" value="1"/>
</dbReference>
<dbReference type="PANTHER" id="PTHR45138">
    <property type="entry name" value="REGULATORY COMPONENTS OF SENSORY TRANSDUCTION SYSTEM"/>
    <property type="match status" value="1"/>
</dbReference>
<dbReference type="InterPro" id="IPR029787">
    <property type="entry name" value="Nucleotide_cyclase"/>
</dbReference>
<feature type="domain" description="GGDEF" evidence="6">
    <location>
        <begin position="378"/>
        <end position="517"/>
    </location>
</feature>
<dbReference type="GO" id="GO:0005886">
    <property type="term" value="C:plasma membrane"/>
    <property type="evidence" value="ECO:0007669"/>
    <property type="project" value="TreeGrafter"/>
</dbReference>